<dbReference type="PIRSF" id="PIRSF016578">
    <property type="entry name" value="HsaA"/>
    <property type="match status" value="1"/>
</dbReference>
<evidence type="ECO:0000256" key="3">
    <source>
        <dbReference type="ARBA" id="ARBA00022630"/>
    </source>
</evidence>
<evidence type="ECO:0000313" key="10">
    <source>
        <dbReference type="EMBL" id="EQA98600.1"/>
    </source>
</evidence>
<evidence type="ECO:0000256" key="2">
    <source>
        <dbReference type="ARBA" id="ARBA00009347"/>
    </source>
</evidence>
<accession>T0G4J8</accession>
<evidence type="ECO:0000256" key="4">
    <source>
        <dbReference type="ARBA" id="ARBA00022827"/>
    </source>
</evidence>
<evidence type="ECO:0000256" key="1">
    <source>
        <dbReference type="ARBA" id="ARBA00001974"/>
    </source>
</evidence>
<dbReference type="Pfam" id="PF02771">
    <property type="entry name" value="Acyl-CoA_dh_N"/>
    <property type="match status" value="1"/>
</dbReference>
<dbReference type="InterPro" id="IPR036250">
    <property type="entry name" value="AcylCo_DH-like_C"/>
</dbReference>
<dbReference type="GO" id="GO:0003995">
    <property type="term" value="F:acyl-CoA dehydrogenase activity"/>
    <property type="evidence" value="ECO:0007669"/>
    <property type="project" value="TreeGrafter"/>
</dbReference>
<dbReference type="Gene3D" id="1.10.540.10">
    <property type="entry name" value="Acyl-CoA dehydrogenase/oxidase, N-terminal domain"/>
    <property type="match status" value="1"/>
</dbReference>
<evidence type="ECO:0008006" key="12">
    <source>
        <dbReference type="Google" id="ProtNLM"/>
    </source>
</evidence>
<dbReference type="Gene3D" id="1.20.140.10">
    <property type="entry name" value="Butyryl-CoA Dehydrogenase, subunit A, domain 3"/>
    <property type="match status" value="1"/>
</dbReference>
<dbReference type="InterPro" id="IPR009075">
    <property type="entry name" value="AcylCo_DH/oxidase_C"/>
</dbReference>
<dbReference type="InterPro" id="IPR037069">
    <property type="entry name" value="AcylCoA_DH/ox_N_sf"/>
</dbReference>
<dbReference type="Gene3D" id="2.40.110.10">
    <property type="entry name" value="Butyryl-CoA Dehydrogenase, subunit A, domain 2"/>
    <property type="match status" value="1"/>
</dbReference>
<evidence type="ECO:0000256" key="6">
    <source>
        <dbReference type="RuleBase" id="RU362125"/>
    </source>
</evidence>
<keyword evidence="5 6" id="KW-0560">Oxidoreductase</keyword>
<dbReference type="FunFam" id="1.20.140.10:FF:000001">
    <property type="entry name" value="Acyl-CoA dehydrogenase"/>
    <property type="match status" value="1"/>
</dbReference>
<dbReference type="SUPFAM" id="SSF56645">
    <property type="entry name" value="Acyl-CoA dehydrogenase NM domain-like"/>
    <property type="match status" value="1"/>
</dbReference>
<dbReference type="AlphaFoldDB" id="T0G4J8"/>
<proteinExistence type="inferred from homology"/>
<evidence type="ECO:0000313" key="11">
    <source>
        <dbReference type="Proteomes" id="UP000015524"/>
    </source>
</evidence>
<dbReference type="Proteomes" id="UP000015524">
    <property type="component" value="Unassembled WGS sequence"/>
</dbReference>
<sequence length="387" mass="42052">MDFSEPEHITMIRDTVRKFVAREANNEIIAKWDKADHFPMEIHRKIGDLGLGALTVPEEYGGAGFDLIAMTAVIEELSKASGILAGMYIHTACYGGMNITSSGSPEQKAQLLPRVVEGSIFFAYALSEPDVGADLAATKTTAQRKGNKIIINGAKRWCSGATIADYLLLLVKSDPDGPRYKNLSFLLVPPTLPGISITTVETMGQRGSPTCDVIFDNVEVGLDAILGGEAMWNQGWSQLAGPALEAEKLEVPAMALGVAEAALAEAWEYSQQRSQFGQRICSFQSIRHKLADAKTKVQACRNMLYWAAWLLQEGRPAAAETAMTKLFVCDTCRDVVLSCQQILGAYGYAEGFSIERHVRDVLVYPIYGGSSAIQLNNIANRLGLPKA</sequence>
<feature type="domain" description="Acyl-CoA dehydrogenase/oxidase C-terminal" evidence="7">
    <location>
        <begin position="233"/>
        <end position="382"/>
    </location>
</feature>
<dbReference type="Pfam" id="PF00441">
    <property type="entry name" value="Acyl-CoA_dh_1"/>
    <property type="match status" value="1"/>
</dbReference>
<dbReference type="SUPFAM" id="SSF47203">
    <property type="entry name" value="Acyl-CoA dehydrogenase C-terminal domain-like"/>
    <property type="match status" value="1"/>
</dbReference>
<keyword evidence="4 6" id="KW-0274">FAD</keyword>
<keyword evidence="11" id="KW-1185">Reference proteome</keyword>
<comment type="cofactor">
    <cofactor evidence="1 6">
        <name>FAD</name>
        <dbReference type="ChEBI" id="CHEBI:57692"/>
    </cofactor>
</comment>
<name>T0G4J8_9SPHN</name>
<evidence type="ECO:0000256" key="5">
    <source>
        <dbReference type="ARBA" id="ARBA00023002"/>
    </source>
</evidence>
<dbReference type="Pfam" id="PF02770">
    <property type="entry name" value="Acyl-CoA_dh_M"/>
    <property type="match status" value="1"/>
</dbReference>
<comment type="caution">
    <text evidence="10">The sequence shown here is derived from an EMBL/GenBank/DDBJ whole genome shotgun (WGS) entry which is preliminary data.</text>
</comment>
<comment type="similarity">
    <text evidence="2 6">Belongs to the acyl-CoA dehydrogenase family.</text>
</comment>
<dbReference type="PATRIC" id="fig|1114964.3.peg.3562"/>
<dbReference type="InterPro" id="IPR013786">
    <property type="entry name" value="AcylCoA_DH/ox_N"/>
</dbReference>
<dbReference type="eggNOG" id="COG1960">
    <property type="taxonomic scope" value="Bacteria"/>
</dbReference>
<feature type="domain" description="Acyl-CoA dehydrogenase/oxidase N-terminal" evidence="9">
    <location>
        <begin position="7"/>
        <end position="118"/>
    </location>
</feature>
<evidence type="ECO:0000259" key="7">
    <source>
        <dbReference type="Pfam" id="PF00441"/>
    </source>
</evidence>
<dbReference type="PANTHER" id="PTHR43884:SF12">
    <property type="entry name" value="ISOVALERYL-COA DEHYDROGENASE, MITOCHONDRIAL-RELATED"/>
    <property type="match status" value="1"/>
</dbReference>
<protein>
    <recommendedName>
        <fullName evidence="12">Acyl-CoA dehydrogenase</fullName>
    </recommendedName>
</protein>
<dbReference type="InterPro" id="IPR046373">
    <property type="entry name" value="Acyl-CoA_Oxase/DH_mid-dom_sf"/>
</dbReference>
<dbReference type="OrthoDB" id="9780544at2"/>
<reference evidence="10 11" key="1">
    <citation type="journal article" date="2013" name="Genome Announc.">
        <title>Draft Genome Sequence of a Hexachlorocyclohexane-Degrading Bacterium, Sphingobium baderi Strain LL03T.</title>
        <authorList>
            <person name="Kaur J."/>
            <person name="Verma H."/>
            <person name="Tripathi C."/>
            <person name="Khurana J.P."/>
            <person name="Lal R."/>
        </authorList>
    </citation>
    <scope>NUCLEOTIDE SEQUENCE [LARGE SCALE GENOMIC DNA]</scope>
    <source>
        <strain evidence="10 11">LL03</strain>
    </source>
</reference>
<feature type="domain" description="Acyl-CoA oxidase/dehydrogenase middle" evidence="8">
    <location>
        <begin position="123"/>
        <end position="218"/>
    </location>
</feature>
<dbReference type="PANTHER" id="PTHR43884">
    <property type="entry name" value="ACYL-COA DEHYDROGENASE"/>
    <property type="match status" value="1"/>
</dbReference>
<keyword evidence="3 6" id="KW-0285">Flavoprotein</keyword>
<dbReference type="RefSeq" id="WP_021246199.1">
    <property type="nucleotide sequence ID" value="NZ_ATIB01000081.1"/>
</dbReference>
<gene>
    <name evidence="10" type="ORF">L485_18110</name>
</gene>
<dbReference type="InterPro" id="IPR006091">
    <property type="entry name" value="Acyl-CoA_Oxase/DH_mid-dom"/>
</dbReference>
<dbReference type="GO" id="GO:0050660">
    <property type="term" value="F:flavin adenine dinucleotide binding"/>
    <property type="evidence" value="ECO:0007669"/>
    <property type="project" value="InterPro"/>
</dbReference>
<dbReference type="InterPro" id="IPR009100">
    <property type="entry name" value="AcylCoA_DH/oxidase_NM_dom_sf"/>
</dbReference>
<organism evidence="10 11">
    <name type="scientific">Sphingobium baderi LL03</name>
    <dbReference type="NCBI Taxonomy" id="1114964"/>
    <lineage>
        <taxon>Bacteria</taxon>
        <taxon>Pseudomonadati</taxon>
        <taxon>Pseudomonadota</taxon>
        <taxon>Alphaproteobacteria</taxon>
        <taxon>Sphingomonadales</taxon>
        <taxon>Sphingomonadaceae</taxon>
        <taxon>Sphingobium</taxon>
    </lineage>
</organism>
<dbReference type="EMBL" id="ATIB01000081">
    <property type="protein sequence ID" value="EQA98600.1"/>
    <property type="molecule type" value="Genomic_DNA"/>
</dbReference>
<evidence type="ECO:0000259" key="9">
    <source>
        <dbReference type="Pfam" id="PF02771"/>
    </source>
</evidence>
<evidence type="ECO:0000259" key="8">
    <source>
        <dbReference type="Pfam" id="PF02770"/>
    </source>
</evidence>